<dbReference type="Proteomes" id="UP000095788">
    <property type="component" value="Unassembled WGS sequence"/>
</dbReference>
<sequence>MNALTSKRASELERHYQNVLFIVFKLVGFYTQAEYHTSEGRIDLVVKTTDYIYVMEFKLEGTAKEAIAQIEEKHYAHPFETDSRKLFKIGINFSNKMRNIERWIVKNN</sequence>
<proteinExistence type="predicted"/>
<gene>
    <name evidence="1" type="ORF">ERS852554_00940</name>
</gene>
<dbReference type="InterPro" id="IPR012547">
    <property type="entry name" value="PDDEXK_9"/>
</dbReference>
<protein>
    <submittedName>
        <fullName evidence="1">AAA ATPase</fullName>
    </submittedName>
</protein>
<dbReference type="Pfam" id="PF08011">
    <property type="entry name" value="PDDEXK_9"/>
    <property type="match status" value="1"/>
</dbReference>
<name>A0A174NUQ6_BACUN</name>
<dbReference type="AlphaFoldDB" id="A0A174NUQ6"/>
<accession>A0A174NUQ6</accession>
<dbReference type="GO" id="GO:0003676">
    <property type="term" value="F:nucleic acid binding"/>
    <property type="evidence" value="ECO:0007669"/>
    <property type="project" value="InterPro"/>
</dbReference>
<dbReference type="EMBL" id="CZBF01000001">
    <property type="protein sequence ID" value="CUP49735.1"/>
    <property type="molecule type" value="Genomic_DNA"/>
</dbReference>
<reference evidence="1 2" key="1">
    <citation type="submission" date="2015-09" db="EMBL/GenBank/DDBJ databases">
        <authorList>
            <consortium name="Pathogen Informatics"/>
        </authorList>
    </citation>
    <scope>NUCLEOTIDE SEQUENCE [LARGE SCALE GENOMIC DNA]</scope>
    <source>
        <strain evidence="1 2">2789STDY5834942</strain>
    </source>
</reference>
<evidence type="ECO:0000313" key="1">
    <source>
        <dbReference type="EMBL" id="CUP49735.1"/>
    </source>
</evidence>
<organism evidence="1 2">
    <name type="scientific">Bacteroides uniformis</name>
    <dbReference type="NCBI Taxonomy" id="820"/>
    <lineage>
        <taxon>Bacteria</taxon>
        <taxon>Pseudomonadati</taxon>
        <taxon>Bacteroidota</taxon>
        <taxon>Bacteroidia</taxon>
        <taxon>Bacteroidales</taxon>
        <taxon>Bacteroidaceae</taxon>
        <taxon>Bacteroides</taxon>
    </lineage>
</organism>
<dbReference type="PANTHER" id="PTHR34825">
    <property type="entry name" value="CONSERVED PROTEIN, WITH A WEAK D-GALACTARATE DEHYDRATASE/ALTRONATE HYDROLASE DOMAIN"/>
    <property type="match status" value="1"/>
</dbReference>
<dbReference type="Gene3D" id="3.40.1350.10">
    <property type="match status" value="1"/>
</dbReference>
<dbReference type="PANTHER" id="PTHR34825:SF1">
    <property type="entry name" value="AAA-ATPASE-LIKE DOMAIN-CONTAINING PROTEIN"/>
    <property type="match status" value="1"/>
</dbReference>
<dbReference type="InterPro" id="IPR011856">
    <property type="entry name" value="tRNA_endonuc-like_dom_sf"/>
</dbReference>
<evidence type="ECO:0000313" key="2">
    <source>
        <dbReference type="Proteomes" id="UP000095788"/>
    </source>
</evidence>